<feature type="transmembrane region" description="Helical" evidence="1">
    <location>
        <begin position="24"/>
        <end position="45"/>
    </location>
</feature>
<dbReference type="Proteomes" id="UP000187203">
    <property type="component" value="Unassembled WGS sequence"/>
</dbReference>
<keyword evidence="1" id="KW-1133">Transmembrane helix</keyword>
<organism evidence="2 3">
    <name type="scientific">Corchorus olitorius</name>
    <dbReference type="NCBI Taxonomy" id="93759"/>
    <lineage>
        <taxon>Eukaryota</taxon>
        <taxon>Viridiplantae</taxon>
        <taxon>Streptophyta</taxon>
        <taxon>Embryophyta</taxon>
        <taxon>Tracheophyta</taxon>
        <taxon>Spermatophyta</taxon>
        <taxon>Magnoliopsida</taxon>
        <taxon>eudicotyledons</taxon>
        <taxon>Gunneridae</taxon>
        <taxon>Pentapetalae</taxon>
        <taxon>rosids</taxon>
        <taxon>malvids</taxon>
        <taxon>Malvales</taxon>
        <taxon>Malvaceae</taxon>
        <taxon>Grewioideae</taxon>
        <taxon>Apeibeae</taxon>
        <taxon>Corchorus</taxon>
    </lineage>
</organism>
<keyword evidence="3" id="KW-1185">Reference proteome</keyword>
<sequence length="66" mass="7298">MGYKWALQFVGFWKLEEFLDSMKWFGVALGAAGCWATKLVLLANYSHSCAAKARGGDLVMNNNPLV</sequence>
<dbReference type="EMBL" id="AWUE01016788">
    <property type="protein sequence ID" value="OMO89398.1"/>
    <property type="molecule type" value="Genomic_DNA"/>
</dbReference>
<proteinExistence type="predicted"/>
<name>A0A1R3J3J7_9ROSI</name>
<accession>A0A1R3J3J7</accession>
<protein>
    <submittedName>
        <fullName evidence="2">Uncharacterized protein</fullName>
    </submittedName>
</protein>
<dbReference type="AlphaFoldDB" id="A0A1R3J3J7"/>
<gene>
    <name evidence="2" type="ORF">COLO4_19773</name>
</gene>
<reference evidence="3" key="1">
    <citation type="submission" date="2013-09" db="EMBL/GenBank/DDBJ databases">
        <title>Corchorus olitorius genome sequencing.</title>
        <authorList>
            <person name="Alam M."/>
            <person name="Haque M.S."/>
            <person name="Islam M.S."/>
            <person name="Emdad E.M."/>
            <person name="Islam M.M."/>
            <person name="Ahmed B."/>
            <person name="Halim A."/>
            <person name="Hossen Q.M.M."/>
            <person name="Hossain M.Z."/>
            <person name="Ahmed R."/>
            <person name="Khan M.M."/>
            <person name="Islam R."/>
            <person name="Rashid M.M."/>
            <person name="Khan S.A."/>
            <person name="Rahman M.S."/>
            <person name="Alam M."/>
            <person name="Yahiya A.S."/>
            <person name="Khan M.S."/>
            <person name="Azam M.S."/>
            <person name="Haque T."/>
            <person name="Lashkar M.Z.H."/>
            <person name="Akhand A.I."/>
            <person name="Morshed G."/>
            <person name="Roy S."/>
            <person name="Uddin K.S."/>
            <person name="Rabeya T."/>
            <person name="Hossain A.S."/>
            <person name="Chowdhury A."/>
            <person name="Snigdha A.R."/>
            <person name="Mortoza M.S."/>
            <person name="Matin S.A."/>
            <person name="Hoque S.M.E."/>
            <person name="Islam M.K."/>
            <person name="Roy D.K."/>
            <person name="Haider R."/>
            <person name="Moosa M.M."/>
            <person name="Elias S.M."/>
            <person name="Hasan A.M."/>
            <person name="Jahan S."/>
            <person name="Shafiuddin M."/>
            <person name="Mahmood N."/>
            <person name="Shommy N.S."/>
        </authorList>
    </citation>
    <scope>NUCLEOTIDE SEQUENCE [LARGE SCALE GENOMIC DNA]</scope>
    <source>
        <strain evidence="3">cv. O-4</strain>
    </source>
</reference>
<dbReference type="PROSITE" id="PS51257">
    <property type="entry name" value="PROKAR_LIPOPROTEIN"/>
    <property type="match status" value="1"/>
</dbReference>
<keyword evidence="1" id="KW-0812">Transmembrane</keyword>
<evidence type="ECO:0000313" key="2">
    <source>
        <dbReference type="EMBL" id="OMO89398.1"/>
    </source>
</evidence>
<evidence type="ECO:0000256" key="1">
    <source>
        <dbReference type="SAM" id="Phobius"/>
    </source>
</evidence>
<comment type="caution">
    <text evidence="2">The sequence shown here is derived from an EMBL/GenBank/DDBJ whole genome shotgun (WGS) entry which is preliminary data.</text>
</comment>
<keyword evidence="1" id="KW-0472">Membrane</keyword>
<evidence type="ECO:0000313" key="3">
    <source>
        <dbReference type="Proteomes" id="UP000187203"/>
    </source>
</evidence>